<evidence type="ECO:0000313" key="10">
    <source>
        <dbReference type="Proteomes" id="UP001642483"/>
    </source>
</evidence>
<dbReference type="InterPro" id="IPR011989">
    <property type="entry name" value="ARM-like"/>
</dbReference>
<dbReference type="InterPro" id="IPR021841">
    <property type="entry name" value="VAC14_Fig4p-bd"/>
</dbReference>
<dbReference type="Pfam" id="PF12755">
    <property type="entry name" value="Vac14_Fab1_bd"/>
    <property type="match status" value="1"/>
</dbReference>
<keyword evidence="10" id="KW-1185">Reference proteome</keyword>
<feature type="domain" description="Vacuolar protein 14 C-terminal Fig4-binding" evidence="8">
    <location>
        <begin position="472"/>
        <end position="653"/>
    </location>
</feature>
<comment type="function">
    <text evidence="6">Scaffold protein component of the PI(3,5)P2 regulatory complex which regulates both the synthesis and turnover of phosphatidylinositol 3,5-bisphosphate (PtdIns(3,5)P2). Pentamerizes into a star-shaped structure and nucleates the assembly of the complex. The pentamer binds a single copy each of PIKFYVE and FIG4 and coordinates both PIKfyve kinase activity and FIG4 phosphatase activity, being required to maintain normal levels of phosphatidylinositol 3-phosphate (PtdIns(3)P) and phosphatidylinositol 5-phosphate (PtdIns(5)P). Plays a role in the biogenesis of endosome carrier vesicles (ECV) / multivesicular bodies (MVB) transport intermediates from early endosomes.</text>
</comment>
<evidence type="ECO:0000256" key="2">
    <source>
        <dbReference type="ARBA" id="ARBA00010225"/>
    </source>
</evidence>
<evidence type="ECO:0000256" key="3">
    <source>
        <dbReference type="ARBA" id="ARBA00013840"/>
    </source>
</evidence>
<dbReference type="EMBL" id="CAWYQH010000152">
    <property type="protein sequence ID" value="CAK8695581.1"/>
    <property type="molecule type" value="Genomic_DNA"/>
</dbReference>
<keyword evidence="4" id="KW-0677">Repeat</keyword>
<accession>A0ABP0GX88</accession>
<dbReference type="SUPFAM" id="SSF48371">
    <property type="entry name" value="ARM repeat"/>
    <property type="match status" value="1"/>
</dbReference>
<evidence type="ECO:0000313" key="9">
    <source>
        <dbReference type="EMBL" id="CAK8695581.1"/>
    </source>
</evidence>
<evidence type="ECO:0000256" key="4">
    <source>
        <dbReference type="ARBA" id="ARBA00022737"/>
    </source>
</evidence>
<protein>
    <recommendedName>
        <fullName evidence="3">Protein VAC14 homolog</fullName>
    </recommendedName>
</protein>
<keyword evidence="5" id="KW-0472">Membrane</keyword>
<evidence type="ECO:0000259" key="8">
    <source>
        <dbReference type="Pfam" id="PF11916"/>
    </source>
</evidence>
<sequence length="710" mass="80360">MTAQALSPSIIRMLHDKLYEKRKVAALEIEKLVRGYANNGNNAEIQRIVTILAGEFSQAQNANSRKGGLIGLAACAIALGNQNIQGYLESLLKPVLICSADPDSRMRYFACESLYNIVKVARADTLPYFSELFDALSKLSADQDPNVRNGSDLLDRLLKDIVTESRVFDVATFVVLLRDRLYTKNQYTRRFLVQWLTCVMSIPETDILAFLPEFLDALFPILDDSSKEIRTMCQSTLGEFLSRIEKNPEKVDFNSLVNIVVTHSQSTDALIKETALLWVYRLVILAGSVILGYTSGILGAILPTLAYEESTIKNVRETAKRANQALMNLITHDYDKKEDNNKSSLLPLVEMVEVFSSHLRHKSTSTKCAVIRWITHLLVQTPYIIFEHIEKIFPAVMKMLADPADDVVILTLECLSEIASSPAGPPMERKMSVASRVSVLLSPHGSNQPLVLNTYFNKFISHLIHMFRTDVNLLEARSSFIIRQLCTVLNAENVFRAIGEALDQGKEAEEDPRFCSHAVKKLNSILITSTELEELRETLKNDICQENSQLFCCLYKSWCHNPVASVTLCLLTQNYRHCCRLFHKFSDFNLDVELLIELDKLVHLLESPIFAYLRLQLLEVPCRQFLIKSLYSLLMLLPQSRSFDTLHQRLNCVPSSHLLPPLPGENAVPHEGNHLKEVNFDELFDHFVQVQTKHSAFKRTKRIQATSSSI</sequence>
<evidence type="ECO:0000256" key="6">
    <source>
        <dbReference type="ARBA" id="ARBA00045654"/>
    </source>
</evidence>
<comment type="caution">
    <text evidence="9">The sequence shown here is derived from an EMBL/GenBank/DDBJ whole genome shotgun (WGS) entry which is preliminary data.</text>
</comment>
<dbReference type="InterPro" id="IPR026825">
    <property type="entry name" value="Vac14"/>
</dbReference>
<evidence type="ECO:0000256" key="5">
    <source>
        <dbReference type="ARBA" id="ARBA00023136"/>
    </source>
</evidence>
<evidence type="ECO:0000256" key="1">
    <source>
        <dbReference type="ARBA" id="ARBA00004308"/>
    </source>
</evidence>
<evidence type="ECO:0000256" key="7">
    <source>
        <dbReference type="ARBA" id="ARBA00047092"/>
    </source>
</evidence>
<dbReference type="Pfam" id="PF11916">
    <property type="entry name" value="Vac14_Fig4_bd"/>
    <property type="match status" value="1"/>
</dbReference>
<dbReference type="Gene3D" id="1.25.10.10">
    <property type="entry name" value="Leucine-rich Repeat Variant"/>
    <property type="match status" value="2"/>
</dbReference>
<gene>
    <name evidence="9" type="ORF">CVLEPA_LOCUS28840</name>
</gene>
<organism evidence="9 10">
    <name type="scientific">Clavelina lepadiformis</name>
    <name type="common">Light-bulb sea squirt</name>
    <name type="synonym">Ascidia lepadiformis</name>
    <dbReference type="NCBI Taxonomy" id="159417"/>
    <lineage>
        <taxon>Eukaryota</taxon>
        <taxon>Metazoa</taxon>
        <taxon>Chordata</taxon>
        <taxon>Tunicata</taxon>
        <taxon>Ascidiacea</taxon>
        <taxon>Aplousobranchia</taxon>
        <taxon>Clavelinidae</taxon>
        <taxon>Clavelina</taxon>
    </lineage>
</organism>
<dbReference type="PANTHER" id="PTHR16023">
    <property type="entry name" value="TAX1 BINDING PROTEIN-RELATED"/>
    <property type="match status" value="1"/>
</dbReference>
<comment type="subunit">
    <text evidence="7">Forms pentamers. Component of the PI(3,5)P2 regulatory complex/PAS complex, at least composed of PIKFYVE, FIG4 and VAC14. VAC14 nucleates the assembly of the complex and serves as a scaffold by pentamerizing into a star-shaped structure, which can bind a single copy each of PIKFYVE and FIG4 and coordinates their activities. Interacts with NOS1.</text>
</comment>
<comment type="subcellular location">
    <subcellularLocation>
        <location evidence="1">Endomembrane system</location>
    </subcellularLocation>
</comment>
<name>A0ABP0GX88_CLALP</name>
<dbReference type="PANTHER" id="PTHR16023:SF0">
    <property type="entry name" value="PROTEIN VAC14 HOMOLOG"/>
    <property type="match status" value="1"/>
</dbReference>
<dbReference type="InterPro" id="IPR016024">
    <property type="entry name" value="ARM-type_fold"/>
</dbReference>
<comment type="similarity">
    <text evidence="2">Belongs to the VAC14 family.</text>
</comment>
<dbReference type="Proteomes" id="UP001642483">
    <property type="component" value="Unassembled WGS sequence"/>
</dbReference>
<reference evidence="9 10" key="1">
    <citation type="submission" date="2024-02" db="EMBL/GenBank/DDBJ databases">
        <authorList>
            <person name="Daric V."/>
            <person name="Darras S."/>
        </authorList>
    </citation>
    <scope>NUCLEOTIDE SEQUENCE [LARGE SCALE GENOMIC DNA]</scope>
</reference>
<proteinExistence type="inferred from homology"/>